<evidence type="ECO:0000313" key="3">
    <source>
        <dbReference type="EMBL" id="CAI0438684.1"/>
    </source>
</evidence>
<dbReference type="InterPro" id="IPR009009">
    <property type="entry name" value="RlpA-like_DPBB"/>
</dbReference>
<dbReference type="InterPro" id="IPR007112">
    <property type="entry name" value="Expansin/allergen_DPBB_dom"/>
</dbReference>
<organism evidence="3 4">
    <name type="scientific">Linum tenue</name>
    <dbReference type="NCBI Taxonomy" id="586396"/>
    <lineage>
        <taxon>Eukaryota</taxon>
        <taxon>Viridiplantae</taxon>
        <taxon>Streptophyta</taxon>
        <taxon>Embryophyta</taxon>
        <taxon>Tracheophyta</taxon>
        <taxon>Spermatophyta</taxon>
        <taxon>Magnoliopsida</taxon>
        <taxon>eudicotyledons</taxon>
        <taxon>Gunneridae</taxon>
        <taxon>Pentapetalae</taxon>
        <taxon>rosids</taxon>
        <taxon>fabids</taxon>
        <taxon>Malpighiales</taxon>
        <taxon>Linaceae</taxon>
        <taxon>Linum</taxon>
    </lineage>
</organism>
<evidence type="ECO:0000256" key="1">
    <source>
        <dbReference type="SAM" id="SignalP"/>
    </source>
</evidence>
<evidence type="ECO:0000313" key="4">
    <source>
        <dbReference type="Proteomes" id="UP001154282"/>
    </source>
</evidence>
<dbReference type="Gene3D" id="2.40.40.10">
    <property type="entry name" value="RlpA-like domain"/>
    <property type="match status" value="1"/>
</dbReference>
<evidence type="ECO:0000259" key="2">
    <source>
        <dbReference type="PROSITE" id="PS50842"/>
    </source>
</evidence>
<reference evidence="3" key="1">
    <citation type="submission" date="2022-08" db="EMBL/GenBank/DDBJ databases">
        <authorList>
            <person name="Gutierrez-Valencia J."/>
        </authorList>
    </citation>
    <scope>NUCLEOTIDE SEQUENCE</scope>
</reference>
<dbReference type="SUPFAM" id="SSF50685">
    <property type="entry name" value="Barwin-like endoglucanases"/>
    <property type="match status" value="1"/>
</dbReference>
<dbReference type="GO" id="GO:0009627">
    <property type="term" value="P:systemic acquired resistance"/>
    <property type="evidence" value="ECO:0007669"/>
    <property type="project" value="InterPro"/>
</dbReference>
<feature type="chain" id="PRO_5043784970" description="Expansin-like EG45 domain-containing protein" evidence="1">
    <location>
        <begin position="29"/>
        <end position="140"/>
    </location>
</feature>
<comment type="caution">
    <text evidence="3">The sequence shown here is derived from an EMBL/GenBank/DDBJ whole genome shotgun (WGS) entry which is preliminary data.</text>
</comment>
<dbReference type="PANTHER" id="PTHR47295">
    <property type="entry name" value="EG45-LIKE DOMAIN CONTAINING PROTEIN 1-RELATED"/>
    <property type="match status" value="1"/>
</dbReference>
<feature type="domain" description="Expansin-like EG45" evidence="2">
    <location>
        <begin position="56"/>
        <end position="140"/>
    </location>
</feature>
<feature type="signal peptide" evidence="1">
    <location>
        <begin position="1"/>
        <end position="28"/>
    </location>
</feature>
<proteinExistence type="predicted"/>
<dbReference type="InterPro" id="IPR044206">
    <property type="entry name" value="EGC1/2"/>
</dbReference>
<dbReference type="GO" id="GO:0048046">
    <property type="term" value="C:apoplast"/>
    <property type="evidence" value="ECO:0007669"/>
    <property type="project" value="InterPro"/>
</dbReference>
<dbReference type="PROSITE" id="PS51257">
    <property type="entry name" value="PROKAR_LIPOPROTEIN"/>
    <property type="match status" value="1"/>
</dbReference>
<dbReference type="AlphaFoldDB" id="A0AAV0LVW1"/>
<keyword evidence="4" id="KW-1185">Reference proteome</keyword>
<accession>A0AAV0LVW1</accession>
<dbReference type="PROSITE" id="PS50842">
    <property type="entry name" value="EXPANSIN_EG45"/>
    <property type="match status" value="1"/>
</dbReference>
<dbReference type="Pfam" id="PF03330">
    <property type="entry name" value="DPBB_1"/>
    <property type="match status" value="1"/>
</dbReference>
<protein>
    <recommendedName>
        <fullName evidence="2">Expansin-like EG45 domain-containing protein</fullName>
    </recommendedName>
</protein>
<dbReference type="Proteomes" id="UP001154282">
    <property type="component" value="Unassembled WGS sequence"/>
</dbReference>
<name>A0AAV0LVW1_9ROSI</name>
<dbReference type="EMBL" id="CAMGYJ010000006">
    <property type="protein sequence ID" value="CAI0438684.1"/>
    <property type="molecule type" value="Genomic_DNA"/>
</dbReference>
<dbReference type="InterPro" id="IPR036908">
    <property type="entry name" value="RlpA-like_sf"/>
</dbReference>
<dbReference type="PANTHER" id="PTHR47295:SF14">
    <property type="entry name" value="OS06G0688300 PROTEIN"/>
    <property type="match status" value="1"/>
</dbReference>
<sequence length="140" mass="14937">MTTPRQLIIAVLVALTAFSLFSCHPCAAKTTAAFYTPPYTPSRCYGNENHGVMVAAANEDTLWDGGNACGKSYRVKCLSEGGGAAVQCREGETVTVKIVDICASRCRNTIDLSREAFATIAVLDEGKILGEQKISVSIEE</sequence>
<gene>
    <name evidence="3" type="ORF">LITE_LOCUS25885</name>
</gene>
<keyword evidence="1" id="KW-0732">Signal</keyword>
<dbReference type="CDD" id="cd22269">
    <property type="entry name" value="DPBB_EG45-like"/>
    <property type="match status" value="1"/>
</dbReference>